<accession>A0A914MN83</accession>
<proteinExistence type="predicted"/>
<evidence type="ECO:0000313" key="1">
    <source>
        <dbReference type="Proteomes" id="UP000887563"/>
    </source>
</evidence>
<dbReference type="Proteomes" id="UP000887563">
    <property type="component" value="Unplaced"/>
</dbReference>
<dbReference type="Gene3D" id="3.30.830.10">
    <property type="entry name" value="Metalloenzyme, LuxS/M16 peptidase-like"/>
    <property type="match status" value="1"/>
</dbReference>
<dbReference type="AlphaFoldDB" id="A0A914MN83"/>
<dbReference type="WBParaSite" id="Minc3s02258g29114">
    <property type="protein sequence ID" value="Minc3s02258g29114"/>
    <property type="gene ID" value="Minc3s02258g29114"/>
</dbReference>
<reference evidence="2" key="1">
    <citation type="submission" date="2022-11" db="UniProtKB">
        <authorList>
            <consortium name="WormBaseParasite"/>
        </authorList>
    </citation>
    <scope>IDENTIFICATION</scope>
</reference>
<dbReference type="PANTHER" id="PTHR43016:SF16">
    <property type="entry name" value="METALLOPROTEASE, PUTATIVE (AFU_ORTHOLOGUE AFUA_4G07610)-RELATED"/>
    <property type="match status" value="1"/>
</dbReference>
<keyword evidence="1" id="KW-1185">Reference proteome</keyword>
<sequence length="75" mass="8398">MTEINAETGQDYTLFKLESCGPERFLKILPEFMDAIFSPILTPSNFATEIFHVNGDGIDGGVVYSEMYAKKWSAN</sequence>
<organism evidence="1 2">
    <name type="scientific">Meloidogyne incognita</name>
    <name type="common">Southern root-knot nematode worm</name>
    <name type="synonym">Oxyuris incognita</name>
    <dbReference type="NCBI Taxonomy" id="6306"/>
    <lineage>
        <taxon>Eukaryota</taxon>
        <taxon>Metazoa</taxon>
        <taxon>Ecdysozoa</taxon>
        <taxon>Nematoda</taxon>
        <taxon>Chromadorea</taxon>
        <taxon>Rhabditida</taxon>
        <taxon>Tylenchina</taxon>
        <taxon>Tylenchomorpha</taxon>
        <taxon>Tylenchoidea</taxon>
        <taxon>Meloidogynidae</taxon>
        <taxon>Meloidogyninae</taxon>
        <taxon>Meloidogyne</taxon>
        <taxon>Meloidogyne incognita group</taxon>
    </lineage>
</organism>
<protein>
    <submittedName>
        <fullName evidence="2">Uncharacterized protein</fullName>
    </submittedName>
</protein>
<evidence type="ECO:0000313" key="2">
    <source>
        <dbReference type="WBParaSite" id="Minc3s02258g29114"/>
    </source>
</evidence>
<name>A0A914MN83_MELIC</name>
<dbReference type="PANTHER" id="PTHR43016">
    <property type="entry name" value="PRESEQUENCE PROTEASE"/>
    <property type="match status" value="1"/>
</dbReference>